<dbReference type="EMBL" id="QNBD01000068">
    <property type="protein sequence ID" value="RKX71910.1"/>
    <property type="molecule type" value="Genomic_DNA"/>
</dbReference>
<keyword evidence="1" id="KW-0812">Transmembrane</keyword>
<sequence length="32" mass="3541">MPLLAWIMMIVGFGILFGGIIFCIYKAIKSGH</sequence>
<keyword evidence="1" id="KW-1133">Transmembrane helix</keyword>
<keyword evidence="1" id="KW-0472">Membrane</keyword>
<evidence type="ECO:0000313" key="2">
    <source>
        <dbReference type="EMBL" id="RKX71910.1"/>
    </source>
</evidence>
<protein>
    <recommendedName>
        <fullName evidence="4">MetS family NSS transporter small subunit</fullName>
    </recommendedName>
</protein>
<dbReference type="Proteomes" id="UP000271125">
    <property type="component" value="Unassembled WGS sequence"/>
</dbReference>
<evidence type="ECO:0000256" key="1">
    <source>
        <dbReference type="SAM" id="Phobius"/>
    </source>
</evidence>
<dbReference type="AlphaFoldDB" id="A0A660SPK6"/>
<accession>A0A660SPK6</accession>
<dbReference type="NCBIfam" id="NF033493">
    <property type="entry name" value="MetS_like_NSS"/>
    <property type="match status" value="1"/>
</dbReference>
<reference evidence="2 3" key="1">
    <citation type="submission" date="2018-06" db="EMBL/GenBank/DDBJ databases">
        <title>Extensive metabolic versatility and redundancy in microbially diverse, dynamic hydrothermal sediments.</title>
        <authorList>
            <person name="Dombrowski N."/>
            <person name="Teske A."/>
            <person name="Baker B.J."/>
        </authorList>
    </citation>
    <scope>NUCLEOTIDE SEQUENCE [LARGE SCALE GENOMIC DNA]</scope>
    <source>
        <strain evidence="2">B10_G13</strain>
    </source>
</reference>
<feature type="transmembrane region" description="Helical" evidence="1">
    <location>
        <begin position="6"/>
        <end position="28"/>
    </location>
</feature>
<evidence type="ECO:0008006" key="4">
    <source>
        <dbReference type="Google" id="ProtNLM"/>
    </source>
</evidence>
<gene>
    <name evidence="2" type="ORF">DRP43_01995</name>
</gene>
<proteinExistence type="predicted"/>
<organism evidence="2 3">
    <name type="scientific">candidate division TA06 bacterium</name>
    <dbReference type="NCBI Taxonomy" id="2250710"/>
    <lineage>
        <taxon>Bacteria</taxon>
        <taxon>Bacteria division TA06</taxon>
    </lineage>
</organism>
<name>A0A660SPK6_UNCT6</name>
<evidence type="ECO:0000313" key="3">
    <source>
        <dbReference type="Proteomes" id="UP000271125"/>
    </source>
</evidence>
<comment type="caution">
    <text evidence="2">The sequence shown here is derived from an EMBL/GenBank/DDBJ whole genome shotgun (WGS) entry which is preliminary data.</text>
</comment>